<evidence type="ECO:0008006" key="3">
    <source>
        <dbReference type="Google" id="ProtNLM"/>
    </source>
</evidence>
<comment type="caution">
    <text evidence="1">The sequence shown here is derived from an EMBL/GenBank/DDBJ whole genome shotgun (WGS) entry which is preliminary data.</text>
</comment>
<evidence type="ECO:0000313" key="1">
    <source>
        <dbReference type="EMBL" id="PSJ16014.1"/>
    </source>
</evidence>
<dbReference type="CDD" id="cd13840">
    <property type="entry name" value="SMBP_like"/>
    <property type="match status" value="1"/>
</dbReference>
<proteinExistence type="predicted"/>
<dbReference type="Proteomes" id="UP000241912">
    <property type="component" value="Unassembled WGS sequence"/>
</dbReference>
<dbReference type="InterPro" id="IPR031877">
    <property type="entry name" value="SmbP"/>
</dbReference>
<name>A0A2P7NRD0_9PROT</name>
<gene>
    <name evidence="1" type="ORF">C7H79_15890</name>
</gene>
<dbReference type="Gene3D" id="1.20.120.660">
    <property type="entry name" value="IL-4 antagonist (De novo design) like domain"/>
    <property type="match status" value="1"/>
</dbReference>
<dbReference type="RefSeq" id="WP_106708242.1">
    <property type="nucleotide sequence ID" value="NZ_PXXU01000085.1"/>
</dbReference>
<sequence>MNINNVMKSKSFFKMRQIIKIFYLNILILSFLSLSGCWTEKHLLQAIKYSEASVIADDGAAIAKHSTTARIHALLVQNQNYISSAEGIHLAIAIISLEQAIEHGKHEAHDSARKSARIAAAHFKEITKY</sequence>
<protein>
    <recommendedName>
        <fullName evidence="3">Small metal-binding protein</fullName>
    </recommendedName>
</protein>
<keyword evidence="2" id="KW-1185">Reference proteome</keyword>
<dbReference type="Pfam" id="PF16785">
    <property type="entry name" value="SMBP"/>
    <property type="match status" value="1"/>
</dbReference>
<accession>A0A2P7NRD0</accession>
<organism evidence="1 2">
    <name type="scientific">Nitrosomonas supralitoralis</name>
    <dbReference type="NCBI Taxonomy" id="2116706"/>
    <lineage>
        <taxon>Bacteria</taxon>
        <taxon>Pseudomonadati</taxon>
        <taxon>Pseudomonadota</taxon>
        <taxon>Betaproteobacteria</taxon>
        <taxon>Nitrosomonadales</taxon>
        <taxon>Nitrosomonadaceae</taxon>
        <taxon>Nitrosomonas</taxon>
    </lineage>
</organism>
<reference evidence="1 2" key="1">
    <citation type="submission" date="2018-03" db="EMBL/GenBank/DDBJ databases">
        <title>Draft genome of Nitrosomonas supralitoralis APG5.</title>
        <authorList>
            <person name="Urakawa H."/>
            <person name="Lopez J.V."/>
        </authorList>
    </citation>
    <scope>NUCLEOTIDE SEQUENCE [LARGE SCALE GENOMIC DNA]</scope>
    <source>
        <strain evidence="1 2">APG5</strain>
    </source>
</reference>
<dbReference type="EMBL" id="PXXU01000085">
    <property type="protein sequence ID" value="PSJ16014.1"/>
    <property type="molecule type" value="Genomic_DNA"/>
</dbReference>
<dbReference type="OrthoDB" id="8549505at2"/>
<dbReference type="GO" id="GO:0046872">
    <property type="term" value="F:metal ion binding"/>
    <property type="evidence" value="ECO:0007669"/>
    <property type="project" value="InterPro"/>
</dbReference>
<dbReference type="AlphaFoldDB" id="A0A2P7NRD0"/>
<evidence type="ECO:0000313" key="2">
    <source>
        <dbReference type="Proteomes" id="UP000241912"/>
    </source>
</evidence>